<name>A0A978VIE5_ZIZJJ</name>
<dbReference type="AlphaFoldDB" id="A0A978VIE5"/>
<organism evidence="2 3">
    <name type="scientific">Ziziphus jujuba var. spinosa</name>
    <dbReference type="NCBI Taxonomy" id="714518"/>
    <lineage>
        <taxon>Eukaryota</taxon>
        <taxon>Viridiplantae</taxon>
        <taxon>Streptophyta</taxon>
        <taxon>Embryophyta</taxon>
        <taxon>Tracheophyta</taxon>
        <taxon>Spermatophyta</taxon>
        <taxon>Magnoliopsida</taxon>
        <taxon>eudicotyledons</taxon>
        <taxon>Gunneridae</taxon>
        <taxon>Pentapetalae</taxon>
        <taxon>rosids</taxon>
        <taxon>fabids</taxon>
        <taxon>Rosales</taxon>
        <taxon>Rhamnaceae</taxon>
        <taxon>Paliureae</taxon>
        <taxon>Ziziphus</taxon>
    </lineage>
</organism>
<feature type="region of interest" description="Disordered" evidence="1">
    <location>
        <begin position="1"/>
        <end position="39"/>
    </location>
</feature>
<reference evidence="2" key="1">
    <citation type="journal article" date="2021" name="Front. Plant Sci.">
        <title>Chromosome-Scale Genome Assembly for Chinese Sour Jujube and Insights Into Its Genome Evolution and Domestication Signature.</title>
        <authorList>
            <person name="Shen L.-Y."/>
            <person name="Luo H."/>
            <person name="Wang X.-L."/>
            <person name="Wang X.-M."/>
            <person name="Qiu X.-J."/>
            <person name="Liu H."/>
            <person name="Zhou S.-S."/>
            <person name="Jia K.-H."/>
            <person name="Nie S."/>
            <person name="Bao Y.-T."/>
            <person name="Zhang R.-G."/>
            <person name="Yun Q.-Z."/>
            <person name="Chai Y.-H."/>
            <person name="Lu J.-Y."/>
            <person name="Li Y."/>
            <person name="Zhao S.-W."/>
            <person name="Mao J.-F."/>
            <person name="Jia S.-G."/>
            <person name="Mao Y.-M."/>
        </authorList>
    </citation>
    <scope>NUCLEOTIDE SEQUENCE</scope>
    <source>
        <strain evidence="2">AT0</strain>
        <tissue evidence="2">Leaf</tissue>
    </source>
</reference>
<accession>A0A978VIE5</accession>
<proteinExistence type="predicted"/>
<dbReference type="EMBL" id="JAEACU010000004">
    <property type="protein sequence ID" value="KAH7532864.1"/>
    <property type="molecule type" value="Genomic_DNA"/>
</dbReference>
<dbReference type="Proteomes" id="UP000813462">
    <property type="component" value="Unassembled WGS sequence"/>
</dbReference>
<evidence type="ECO:0000313" key="2">
    <source>
        <dbReference type="EMBL" id="KAH7532864.1"/>
    </source>
</evidence>
<comment type="caution">
    <text evidence="2">The sequence shown here is derived from an EMBL/GenBank/DDBJ whole genome shotgun (WGS) entry which is preliminary data.</text>
</comment>
<sequence>MAQEYLKEYRRLTSNDDLQAPSVVKSNKKQNQYQQDPPTKPIHAVAEQTAEQKQQQHINISLQKREKYIVAAMAQEYLKEYVRLTSNDDLHSPPTVVKSYQNQNQYQRLPPTKLNHAVAEPPAEHKQFSRWCGREDEICPNRRKPKR</sequence>
<evidence type="ECO:0000256" key="1">
    <source>
        <dbReference type="SAM" id="MobiDB-lite"/>
    </source>
</evidence>
<evidence type="ECO:0000313" key="3">
    <source>
        <dbReference type="Proteomes" id="UP000813462"/>
    </source>
</evidence>
<gene>
    <name evidence="2" type="ORF">FEM48_Zijuj04G0067800</name>
</gene>
<feature type="compositionally biased region" description="Basic and acidic residues" evidence="1">
    <location>
        <begin position="1"/>
        <end position="14"/>
    </location>
</feature>
<protein>
    <submittedName>
        <fullName evidence="2">Uncharacterized protein</fullName>
    </submittedName>
</protein>